<sequence length="291" mass="33010">MFDLRFIDSPSPISNSPSSDSPSPIHNLLSIVVSFVSPIHRHLRFIHNFFIIESGIHHCTVADSFLIHQILDSALNLRSRWCNLFWFGFTLVPLFVTTLFLNLRQRKCIGFGARSFMSWPKRLLVFVNPFGGKKSAMKIFDEQVKTLFEDAQIQLTKQETAHQLHAKEVAHSLDITKHDGIVCVSGDGILVECLSNHNIFMRTLIDMAARIKCDMNDNLTLETNAQWLKRKTYMPWNEAIDAALCIVFSTKQGVATNLSSNVIPFFSLGKGQGHWNEEPKNLAEMYPTNCA</sequence>
<dbReference type="Gene3D" id="3.40.50.10330">
    <property type="entry name" value="Probable inorganic polyphosphate/atp-NAD kinase, domain 1"/>
    <property type="match status" value="1"/>
</dbReference>
<keyword evidence="2" id="KW-0472">Membrane</keyword>
<organism evidence="4 5">
    <name type="scientific">Trifolium subterraneum</name>
    <name type="common">Subterranean clover</name>
    <dbReference type="NCBI Taxonomy" id="3900"/>
    <lineage>
        <taxon>Eukaryota</taxon>
        <taxon>Viridiplantae</taxon>
        <taxon>Streptophyta</taxon>
        <taxon>Embryophyta</taxon>
        <taxon>Tracheophyta</taxon>
        <taxon>Spermatophyta</taxon>
        <taxon>Magnoliopsida</taxon>
        <taxon>eudicotyledons</taxon>
        <taxon>Gunneridae</taxon>
        <taxon>Pentapetalae</taxon>
        <taxon>rosids</taxon>
        <taxon>fabids</taxon>
        <taxon>Fabales</taxon>
        <taxon>Fabaceae</taxon>
        <taxon>Papilionoideae</taxon>
        <taxon>50 kb inversion clade</taxon>
        <taxon>NPAAA clade</taxon>
        <taxon>Hologalegina</taxon>
        <taxon>IRL clade</taxon>
        <taxon>Trifolieae</taxon>
        <taxon>Trifolium</taxon>
    </lineage>
</organism>
<dbReference type="PANTHER" id="PTHR12358">
    <property type="entry name" value="SPHINGOSINE KINASE"/>
    <property type="match status" value="1"/>
</dbReference>
<evidence type="ECO:0000256" key="2">
    <source>
        <dbReference type="SAM" id="Phobius"/>
    </source>
</evidence>
<dbReference type="PANTHER" id="PTHR12358:SF31">
    <property type="entry name" value="ACYLGLYCEROL KINASE, MITOCHONDRIAL"/>
    <property type="match status" value="1"/>
</dbReference>
<accession>A0A2Z6MYQ0</accession>
<feature type="domain" description="DAGKc" evidence="3">
    <location>
        <begin position="118"/>
        <end position="195"/>
    </location>
</feature>
<evidence type="ECO:0000256" key="1">
    <source>
        <dbReference type="SAM" id="MobiDB-lite"/>
    </source>
</evidence>
<dbReference type="GO" id="GO:0016020">
    <property type="term" value="C:membrane"/>
    <property type="evidence" value="ECO:0007669"/>
    <property type="project" value="TreeGrafter"/>
</dbReference>
<dbReference type="InterPro" id="IPR017438">
    <property type="entry name" value="ATP-NAD_kinase_N"/>
</dbReference>
<evidence type="ECO:0000259" key="3">
    <source>
        <dbReference type="PROSITE" id="PS50146"/>
    </source>
</evidence>
<dbReference type="InterPro" id="IPR016064">
    <property type="entry name" value="NAD/diacylglycerol_kinase_sf"/>
</dbReference>
<dbReference type="SUPFAM" id="SSF111331">
    <property type="entry name" value="NAD kinase/diacylglycerol kinase-like"/>
    <property type="match status" value="1"/>
</dbReference>
<feature type="compositionally biased region" description="Low complexity" evidence="1">
    <location>
        <begin position="7"/>
        <end position="21"/>
    </location>
</feature>
<evidence type="ECO:0000313" key="5">
    <source>
        <dbReference type="Proteomes" id="UP000242715"/>
    </source>
</evidence>
<reference evidence="5" key="1">
    <citation type="journal article" date="2017" name="Front. Plant Sci.">
        <title>Climate Clever Clovers: New Paradigm to Reduce the Environmental Footprint of Ruminants by Breeding Low Methanogenic Forages Utilizing Haplotype Variation.</title>
        <authorList>
            <person name="Kaur P."/>
            <person name="Appels R."/>
            <person name="Bayer P.E."/>
            <person name="Keeble-Gagnere G."/>
            <person name="Wang J."/>
            <person name="Hirakawa H."/>
            <person name="Shirasawa K."/>
            <person name="Vercoe P."/>
            <person name="Stefanova K."/>
            <person name="Durmic Z."/>
            <person name="Nichols P."/>
            <person name="Revell C."/>
            <person name="Isobe S.N."/>
            <person name="Edwards D."/>
            <person name="Erskine W."/>
        </authorList>
    </citation>
    <scope>NUCLEOTIDE SEQUENCE [LARGE SCALE GENOMIC DNA]</scope>
    <source>
        <strain evidence="5">cv. Daliak</strain>
    </source>
</reference>
<dbReference type="GO" id="GO:0046512">
    <property type="term" value="P:sphingosine biosynthetic process"/>
    <property type="evidence" value="ECO:0007669"/>
    <property type="project" value="TreeGrafter"/>
</dbReference>
<feature type="region of interest" description="Disordered" evidence="1">
    <location>
        <begin position="1"/>
        <end position="21"/>
    </location>
</feature>
<dbReference type="GO" id="GO:0001727">
    <property type="term" value="F:lipid kinase activity"/>
    <property type="evidence" value="ECO:0007669"/>
    <property type="project" value="TreeGrafter"/>
</dbReference>
<dbReference type="InterPro" id="IPR050187">
    <property type="entry name" value="Lipid_Phosphate_FormReg"/>
</dbReference>
<dbReference type="Pfam" id="PF00781">
    <property type="entry name" value="DAGK_cat"/>
    <property type="match status" value="1"/>
</dbReference>
<keyword evidence="2" id="KW-0812">Transmembrane</keyword>
<dbReference type="PROSITE" id="PS50146">
    <property type="entry name" value="DAGK"/>
    <property type="match status" value="1"/>
</dbReference>
<gene>
    <name evidence="4" type="ORF">TSUD_21870</name>
</gene>
<dbReference type="GO" id="GO:0005737">
    <property type="term" value="C:cytoplasm"/>
    <property type="evidence" value="ECO:0007669"/>
    <property type="project" value="TreeGrafter"/>
</dbReference>
<dbReference type="EMBL" id="DF973381">
    <property type="protein sequence ID" value="GAU28850.1"/>
    <property type="molecule type" value="Genomic_DNA"/>
</dbReference>
<feature type="transmembrane region" description="Helical" evidence="2">
    <location>
        <begin position="84"/>
        <end position="103"/>
    </location>
</feature>
<dbReference type="GO" id="GO:0016773">
    <property type="term" value="F:phosphotransferase activity, alcohol group as acceptor"/>
    <property type="evidence" value="ECO:0007669"/>
    <property type="project" value="UniProtKB-ARBA"/>
</dbReference>
<name>A0A2Z6MYQ0_TRISU</name>
<dbReference type="AlphaFoldDB" id="A0A2Z6MYQ0"/>
<dbReference type="InterPro" id="IPR001206">
    <property type="entry name" value="Diacylglycerol_kinase_cat_dom"/>
</dbReference>
<keyword evidence="2" id="KW-1133">Transmembrane helix</keyword>
<proteinExistence type="predicted"/>
<keyword evidence="5" id="KW-1185">Reference proteome</keyword>
<evidence type="ECO:0000313" key="4">
    <source>
        <dbReference type="EMBL" id="GAU28850.1"/>
    </source>
</evidence>
<dbReference type="Proteomes" id="UP000242715">
    <property type="component" value="Unassembled WGS sequence"/>
</dbReference>
<dbReference type="OrthoDB" id="660434at2759"/>
<protein>
    <recommendedName>
        <fullName evidence="3">DAGKc domain-containing protein</fullName>
    </recommendedName>
</protein>